<evidence type="ECO:0000313" key="4">
    <source>
        <dbReference type="EMBL" id="KAG2091844.1"/>
    </source>
</evidence>
<keyword evidence="2" id="KW-1133">Transmembrane helix</keyword>
<gene>
    <name evidence="4" type="ORF">F5147DRAFT_619830</name>
</gene>
<keyword evidence="2" id="KW-0812">Transmembrane</keyword>
<feature type="signal peptide" evidence="3">
    <location>
        <begin position="1"/>
        <end position="33"/>
    </location>
</feature>
<dbReference type="EMBL" id="JABBWM010000094">
    <property type="protein sequence ID" value="KAG2091844.1"/>
    <property type="molecule type" value="Genomic_DNA"/>
</dbReference>
<evidence type="ECO:0000313" key="5">
    <source>
        <dbReference type="Proteomes" id="UP000823399"/>
    </source>
</evidence>
<dbReference type="GeneID" id="64694858"/>
<keyword evidence="3" id="KW-0732">Signal</keyword>
<evidence type="ECO:0000256" key="1">
    <source>
        <dbReference type="SAM" id="MobiDB-lite"/>
    </source>
</evidence>
<accession>A0A9P7EV04</accession>
<feature type="compositionally biased region" description="Polar residues" evidence="1">
    <location>
        <begin position="51"/>
        <end position="63"/>
    </location>
</feature>
<dbReference type="AlphaFoldDB" id="A0A9P7EV04"/>
<organism evidence="4 5">
    <name type="scientific">Suillus discolor</name>
    <dbReference type="NCBI Taxonomy" id="1912936"/>
    <lineage>
        <taxon>Eukaryota</taxon>
        <taxon>Fungi</taxon>
        <taxon>Dikarya</taxon>
        <taxon>Basidiomycota</taxon>
        <taxon>Agaricomycotina</taxon>
        <taxon>Agaricomycetes</taxon>
        <taxon>Agaricomycetidae</taxon>
        <taxon>Boletales</taxon>
        <taxon>Suillineae</taxon>
        <taxon>Suillaceae</taxon>
        <taxon>Suillus</taxon>
    </lineage>
</organism>
<name>A0A9P7EV04_9AGAM</name>
<feature type="transmembrane region" description="Helical" evidence="2">
    <location>
        <begin position="505"/>
        <end position="527"/>
    </location>
</feature>
<sequence>MFIFWLRHIVKTAAFRSYSLLSVLLRLIRHCQSILNGKEEDFREWPGGLALSSQPGTNLNQPDSEPAPPVSLAVPLLEAPLQSLHNQGSQPQMDTQHLQIIPGLHGGSNDAALNTDFPSNSSAPLVSDSVLELSIPKNNIQVTMPSPLAAQGQTFDITLIPIIPRQINRYWRNVRAKNEFKAFLVQKGPLDCSEELDPIAGWEPLTQPEGALIFYHPYKRVFTDANARDPETAVKLATAVEKAYKEACNADIFLQPSVELALEFMMQDGKEIMGYYFVDHKRRVIFWFEDHTSYPLMEGVRGVERKSHIKYALETQYWTHIELFPNKRSLPEDVAMELKELVMYTQADGITSATPLTLFTSDKIASMLSLVDLLKDSTNKECEHSVWIAARFMKNLCSTKFMNFCGQPSARLDVDQSLYGESDASKNMLFRAMNVILFGSPDAQSRAFHRILVDQKIVDVRWKQYIDKLNSDWNGYTIFSTVMLAVDISFLAVPSIETQTPATLLSYMSTLCVMGSLIVTLLLVGHVNKSLRGSITDGVSFLTGMAGSVLGLESFPFMLSLPFGLLIWGIVFFAAALSVVIFRTSGIAIISIAYPTWVVIVILAMWCVLAANRIHAGSLLRRWLRIRYRNTSQFIVYLWNRIIEQMPPTASTPSHV</sequence>
<dbReference type="OrthoDB" id="2657661at2759"/>
<comment type="caution">
    <text evidence="4">The sequence shown here is derived from an EMBL/GenBank/DDBJ whole genome shotgun (WGS) entry which is preliminary data.</text>
</comment>
<feature type="transmembrane region" description="Helical" evidence="2">
    <location>
        <begin position="473"/>
        <end position="493"/>
    </location>
</feature>
<feature type="transmembrane region" description="Helical" evidence="2">
    <location>
        <begin position="587"/>
        <end position="611"/>
    </location>
</feature>
<proteinExistence type="predicted"/>
<dbReference type="Proteomes" id="UP000823399">
    <property type="component" value="Unassembled WGS sequence"/>
</dbReference>
<evidence type="ECO:0000256" key="2">
    <source>
        <dbReference type="SAM" id="Phobius"/>
    </source>
</evidence>
<evidence type="ECO:0000256" key="3">
    <source>
        <dbReference type="SAM" id="SignalP"/>
    </source>
</evidence>
<dbReference type="RefSeq" id="XP_041286667.1">
    <property type="nucleotide sequence ID" value="XM_041432599.1"/>
</dbReference>
<reference evidence="4" key="1">
    <citation type="journal article" date="2020" name="New Phytol.">
        <title>Comparative genomics reveals dynamic genome evolution in host specialist ectomycorrhizal fungi.</title>
        <authorList>
            <person name="Lofgren L.A."/>
            <person name="Nguyen N.H."/>
            <person name="Vilgalys R."/>
            <person name="Ruytinx J."/>
            <person name="Liao H.L."/>
            <person name="Branco S."/>
            <person name="Kuo A."/>
            <person name="LaButti K."/>
            <person name="Lipzen A."/>
            <person name="Andreopoulos W."/>
            <person name="Pangilinan J."/>
            <person name="Riley R."/>
            <person name="Hundley H."/>
            <person name="Na H."/>
            <person name="Barry K."/>
            <person name="Grigoriev I.V."/>
            <person name="Stajich J.E."/>
            <person name="Kennedy P.G."/>
        </authorList>
    </citation>
    <scope>NUCLEOTIDE SEQUENCE</scope>
    <source>
        <strain evidence="4">FC423</strain>
    </source>
</reference>
<protein>
    <submittedName>
        <fullName evidence="4">Uncharacterized protein</fullName>
    </submittedName>
</protein>
<keyword evidence="2" id="KW-0472">Membrane</keyword>
<keyword evidence="5" id="KW-1185">Reference proteome</keyword>
<feature type="region of interest" description="Disordered" evidence="1">
    <location>
        <begin position="45"/>
        <end position="70"/>
    </location>
</feature>
<feature type="chain" id="PRO_5040166908" evidence="3">
    <location>
        <begin position="34"/>
        <end position="656"/>
    </location>
</feature>
<feature type="transmembrane region" description="Helical" evidence="2">
    <location>
        <begin position="559"/>
        <end position="581"/>
    </location>
</feature>